<feature type="domain" description="Protein kinase" evidence="1">
    <location>
        <begin position="225"/>
        <end position="481"/>
    </location>
</feature>
<evidence type="ECO:0000313" key="3">
    <source>
        <dbReference type="Proteomes" id="UP001215151"/>
    </source>
</evidence>
<dbReference type="GO" id="GO:0005524">
    <property type="term" value="F:ATP binding"/>
    <property type="evidence" value="ECO:0007669"/>
    <property type="project" value="InterPro"/>
</dbReference>
<dbReference type="InterPro" id="IPR000719">
    <property type="entry name" value="Prot_kinase_dom"/>
</dbReference>
<evidence type="ECO:0000259" key="1">
    <source>
        <dbReference type="PROSITE" id="PS50011"/>
    </source>
</evidence>
<dbReference type="PROSITE" id="PS50011">
    <property type="entry name" value="PROTEIN_KINASE_DOM"/>
    <property type="match status" value="1"/>
</dbReference>
<dbReference type="PANTHER" id="PTHR21310">
    <property type="entry name" value="AMINOGLYCOSIDE PHOSPHOTRANSFERASE-RELATED-RELATED"/>
    <property type="match status" value="1"/>
</dbReference>
<dbReference type="InterPro" id="IPR011009">
    <property type="entry name" value="Kinase-like_dom_sf"/>
</dbReference>
<dbReference type="PANTHER" id="PTHR21310:SF39">
    <property type="entry name" value="AMINOGLYCOSIDE PHOSPHOTRANSFERASE DOMAIN-CONTAINING PROTEIN"/>
    <property type="match status" value="1"/>
</dbReference>
<name>A0AAD7U5C7_9APHY</name>
<dbReference type="Pfam" id="PF08589">
    <property type="entry name" value="ATG43"/>
    <property type="match status" value="1"/>
</dbReference>
<accession>A0AAD7U5C7</accession>
<reference evidence="2" key="1">
    <citation type="submission" date="2022-11" db="EMBL/GenBank/DDBJ databases">
        <title>Genome Sequence of Cubamyces cubensis.</title>
        <authorList>
            <person name="Buettner E."/>
        </authorList>
    </citation>
    <scope>NUCLEOTIDE SEQUENCE</scope>
    <source>
        <strain evidence="2">MPL-01</strain>
    </source>
</reference>
<dbReference type="GO" id="GO:0004672">
    <property type="term" value="F:protein kinase activity"/>
    <property type="evidence" value="ECO:0007669"/>
    <property type="project" value="InterPro"/>
</dbReference>
<dbReference type="InterPro" id="IPR013898">
    <property type="entry name" value="Atg43"/>
</dbReference>
<comment type="caution">
    <text evidence="2">The sequence shown here is derived from an EMBL/GenBank/DDBJ whole genome shotgun (WGS) entry which is preliminary data.</text>
</comment>
<evidence type="ECO:0000313" key="2">
    <source>
        <dbReference type="EMBL" id="KAJ8502252.1"/>
    </source>
</evidence>
<dbReference type="Gene3D" id="3.90.1200.10">
    <property type="match status" value="1"/>
</dbReference>
<dbReference type="CDD" id="cd05120">
    <property type="entry name" value="APH_ChoK_like"/>
    <property type="match status" value="1"/>
</dbReference>
<gene>
    <name evidence="2" type="ORF">ONZ51_g79</name>
</gene>
<keyword evidence="3" id="KW-1185">Reference proteome</keyword>
<sequence>MTATTTADVPPTQSQQHDLFLRLQTIDEMVRANEEVERRLERIAERRRMPPVPDLRFEYSYVRSVAPFVHIDSTGASGKGKEKETSESDVLPATYSAGEVVRVEWGKIIWITTRDQLISPLLQGALWGVASHFLRPLGVVLGAHFQAWWSRGASRSKDSPETEGNGVQWLRNWLGGTIQHTRGPWYPSPSGAPTSDTKLRSNNTWKLNIYSVKCSHHHSPRRLAQAKVHLNGFGTFISMRSAVANAKIMSLTDEEIVDLCNSSPNLADTPNASESPPVPPVYALASNIVVKVSIENMEAEARAMTLARTQTTIPVPKVHRVFEHKGECFLVMDYIHGDNLESCWNDLPAWQKLRIAFTLRNYLQQLRCVRTPQIEQQVPGPITDDPSQPLRCYTSSLGEYPTRAFTSRDDLRDWMNGRHRVAEYVLRRRMHQELFDDSEPLVFVHGDLCLRNLILGADGQLWLIDFGFAGVYPRWFEAGRL</sequence>
<organism evidence="2 3">
    <name type="scientific">Trametes cubensis</name>
    <dbReference type="NCBI Taxonomy" id="1111947"/>
    <lineage>
        <taxon>Eukaryota</taxon>
        <taxon>Fungi</taxon>
        <taxon>Dikarya</taxon>
        <taxon>Basidiomycota</taxon>
        <taxon>Agaricomycotina</taxon>
        <taxon>Agaricomycetes</taxon>
        <taxon>Polyporales</taxon>
        <taxon>Polyporaceae</taxon>
        <taxon>Trametes</taxon>
    </lineage>
</organism>
<dbReference type="SUPFAM" id="SSF56112">
    <property type="entry name" value="Protein kinase-like (PK-like)"/>
    <property type="match status" value="1"/>
</dbReference>
<protein>
    <recommendedName>
        <fullName evidence="1">Protein kinase domain-containing protein</fullName>
    </recommendedName>
</protein>
<dbReference type="GO" id="GO:0000423">
    <property type="term" value="P:mitophagy"/>
    <property type="evidence" value="ECO:0007669"/>
    <property type="project" value="InterPro"/>
</dbReference>
<dbReference type="Proteomes" id="UP001215151">
    <property type="component" value="Unassembled WGS sequence"/>
</dbReference>
<dbReference type="EMBL" id="JAPEVG010000001">
    <property type="protein sequence ID" value="KAJ8502252.1"/>
    <property type="molecule type" value="Genomic_DNA"/>
</dbReference>
<dbReference type="InterPro" id="IPR002575">
    <property type="entry name" value="Aminoglycoside_PTrfase"/>
</dbReference>
<dbReference type="GO" id="GO:0140580">
    <property type="term" value="F:mitochondrion autophagosome adaptor activity"/>
    <property type="evidence" value="ECO:0007669"/>
    <property type="project" value="InterPro"/>
</dbReference>
<dbReference type="Pfam" id="PF01636">
    <property type="entry name" value="APH"/>
    <property type="match status" value="1"/>
</dbReference>
<dbReference type="InterPro" id="IPR051678">
    <property type="entry name" value="AGP_Transferase"/>
</dbReference>
<dbReference type="AlphaFoldDB" id="A0AAD7U5C7"/>
<proteinExistence type="predicted"/>